<evidence type="ECO:0000256" key="1">
    <source>
        <dbReference type="ARBA" id="ARBA00004737"/>
    </source>
</evidence>
<evidence type="ECO:0000256" key="2">
    <source>
        <dbReference type="ARBA" id="ARBA00007281"/>
    </source>
</evidence>
<dbReference type="Gene3D" id="3.20.20.70">
    <property type="entry name" value="Aldolase class I"/>
    <property type="match status" value="1"/>
</dbReference>
<evidence type="ECO:0000256" key="5">
    <source>
        <dbReference type="ARBA" id="ARBA00023239"/>
    </source>
</evidence>
<sequence length="295" mass="31289">MSQVTGTGRVKRGMAEMLKGGVIMDVVNAEQAKIAEDAGAVAVMALERVPADIRAQGGVARMSDPDMIEKIQAAVSIPVMAKARIGHFVEARILESLGVDYIDESEVLTPADYENHIDKWDFKVPFVCGATNLGEALRRINEGAAMIRSKGEAGTGDVSNAMQHMRKIGGEIRRLSSMREDELYVAAKEMQAPFELVKEVAANGKLPVVLFTAGGIATPADAALMMSMGADGVFIGSGIFKSGNPAQRAAACVKATTFFDDAKVLSEVSRGLGDAMVGINVADLPAPHRLAERGW</sequence>
<dbReference type="EC" id="4.3.3.6" evidence="3"/>
<evidence type="ECO:0000256" key="7">
    <source>
        <dbReference type="ARBA" id="ARBA00047992"/>
    </source>
</evidence>
<evidence type="ECO:0000256" key="4">
    <source>
        <dbReference type="ARBA" id="ARBA00022898"/>
    </source>
</evidence>
<reference evidence="9" key="1">
    <citation type="submission" date="2020-05" db="EMBL/GenBank/DDBJ databases">
        <authorList>
            <person name="Chiriac C."/>
            <person name="Salcher M."/>
            <person name="Ghai R."/>
            <person name="Kavagutti S V."/>
        </authorList>
    </citation>
    <scope>NUCLEOTIDE SEQUENCE</scope>
</reference>
<dbReference type="PANTHER" id="PTHR31829:SF0">
    <property type="entry name" value="PYRIDOXAL 5'-PHOSPHATE SYNTHASE SUBUNIT SNZ1-RELATED"/>
    <property type="match status" value="1"/>
</dbReference>
<dbReference type="GO" id="GO:0042823">
    <property type="term" value="P:pyridoxal phosphate biosynthetic process"/>
    <property type="evidence" value="ECO:0007669"/>
    <property type="project" value="InterPro"/>
</dbReference>
<dbReference type="PROSITE" id="PS01235">
    <property type="entry name" value="PDXS_SNZ_1"/>
    <property type="match status" value="1"/>
</dbReference>
<accession>A0A6J6LYB2</accession>
<dbReference type="InterPro" id="IPR001852">
    <property type="entry name" value="PdxS/SNZ"/>
</dbReference>
<dbReference type="EMBL" id="CAFBPH010000011">
    <property type="protein sequence ID" value="CAB5004817.1"/>
    <property type="molecule type" value="Genomic_DNA"/>
</dbReference>
<dbReference type="EMBL" id="CAFABD010000078">
    <property type="protein sequence ID" value="CAB4825415.1"/>
    <property type="molecule type" value="Genomic_DNA"/>
</dbReference>
<dbReference type="PROSITE" id="PS51129">
    <property type="entry name" value="PDXS_SNZ_2"/>
    <property type="match status" value="1"/>
</dbReference>
<evidence type="ECO:0000313" key="12">
    <source>
        <dbReference type="EMBL" id="CAB5004817.1"/>
    </source>
</evidence>
<keyword evidence="4" id="KW-0663">Pyridoxal phosphate</keyword>
<dbReference type="PANTHER" id="PTHR31829">
    <property type="entry name" value="PYRIDOXAL 5'-PHOSPHATE SYNTHASE SUBUNIT SNZ1-RELATED"/>
    <property type="match status" value="1"/>
</dbReference>
<evidence type="ECO:0000256" key="3">
    <source>
        <dbReference type="ARBA" id="ARBA00012084"/>
    </source>
</evidence>
<comment type="catalytic activity">
    <reaction evidence="7">
        <text>aldehydo-D-ribose 5-phosphate + D-glyceraldehyde 3-phosphate + L-glutamine = pyridoxal 5'-phosphate + L-glutamate + phosphate + 3 H2O + H(+)</text>
        <dbReference type="Rhea" id="RHEA:31507"/>
        <dbReference type="ChEBI" id="CHEBI:15377"/>
        <dbReference type="ChEBI" id="CHEBI:15378"/>
        <dbReference type="ChEBI" id="CHEBI:29985"/>
        <dbReference type="ChEBI" id="CHEBI:43474"/>
        <dbReference type="ChEBI" id="CHEBI:58273"/>
        <dbReference type="ChEBI" id="CHEBI:58359"/>
        <dbReference type="ChEBI" id="CHEBI:59776"/>
        <dbReference type="ChEBI" id="CHEBI:597326"/>
        <dbReference type="EC" id="4.3.3.6"/>
    </reaction>
</comment>
<keyword evidence="5" id="KW-0456">Lyase</keyword>
<dbReference type="Pfam" id="PF01680">
    <property type="entry name" value="SOR_SNZ"/>
    <property type="match status" value="1"/>
</dbReference>
<evidence type="ECO:0000313" key="9">
    <source>
        <dbReference type="EMBL" id="CAB4666652.1"/>
    </source>
</evidence>
<dbReference type="InterPro" id="IPR013785">
    <property type="entry name" value="Aldolase_TIM"/>
</dbReference>
<dbReference type="FunFam" id="3.20.20.70:FF:000001">
    <property type="entry name" value="Pyridoxine biosynthesis protein PDX1"/>
    <property type="match status" value="1"/>
</dbReference>
<dbReference type="CDD" id="cd04727">
    <property type="entry name" value="pdxS"/>
    <property type="match status" value="1"/>
</dbReference>
<dbReference type="EMBL" id="CAFBOX010000063">
    <property type="protein sequence ID" value="CAB4996022.1"/>
    <property type="molecule type" value="Genomic_DNA"/>
</dbReference>
<dbReference type="SUPFAM" id="SSF51366">
    <property type="entry name" value="Ribulose-phoshate binding barrel"/>
    <property type="match status" value="1"/>
</dbReference>
<name>A0A6J6LYB2_9ZZZZ</name>
<comment type="pathway">
    <text evidence="1">Cofactor biosynthesis; pyridoxal 5'-phosphate biosynthesis.</text>
</comment>
<dbReference type="EMBL" id="CAEZWZ010000021">
    <property type="protein sequence ID" value="CAB4666652.1"/>
    <property type="molecule type" value="Genomic_DNA"/>
</dbReference>
<dbReference type="NCBIfam" id="TIGR00343">
    <property type="entry name" value="pyridoxal 5'-phosphate synthase lyase subunit PdxS"/>
    <property type="match status" value="1"/>
</dbReference>
<feature type="domain" description="PdxS/SNZ N-terminal" evidence="8">
    <location>
        <begin position="9"/>
        <end position="213"/>
    </location>
</feature>
<evidence type="ECO:0000256" key="6">
    <source>
        <dbReference type="ARBA" id="ARBA00023270"/>
    </source>
</evidence>
<dbReference type="GO" id="GO:0036381">
    <property type="term" value="F:pyridoxal 5'-phosphate synthase (glutamine hydrolysing) activity"/>
    <property type="evidence" value="ECO:0007669"/>
    <property type="project" value="UniProtKB-EC"/>
</dbReference>
<dbReference type="PIRSF" id="PIRSF029271">
    <property type="entry name" value="Pdx1"/>
    <property type="match status" value="1"/>
</dbReference>
<evidence type="ECO:0000313" key="11">
    <source>
        <dbReference type="EMBL" id="CAB4996022.1"/>
    </source>
</evidence>
<evidence type="ECO:0000313" key="10">
    <source>
        <dbReference type="EMBL" id="CAB4825415.1"/>
    </source>
</evidence>
<dbReference type="InterPro" id="IPR033755">
    <property type="entry name" value="PdxS/SNZ_N"/>
</dbReference>
<comment type="similarity">
    <text evidence="2">Belongs to the PdxS/SNZ family.</text>
</comment>
<dbReference type="GO" id="GO:0006520">
    <property type="term" value="P:amino acid metabolic process"/>
    <property type="evidence" value="ECO:0007669"/>
    <property type="project" value="TreeGrafter"/>
</dbReference>
<gene>
    <name evidence="9" type="ORF">UFOPK2329_00260</name>
    <name evidence="10" type="ORF">UFOPK3166_00601</name>
    <name evidence="11" type="ORF">UFOPK4035_00493</name>
    <name evidence="12" type="ORF">UFOPK4087_00120</name>
</gene>
<organism evidence="9">
    <name type="scientific">freshwater metagenome</name>
    <dbReference type="NCBI Taxonomy" id="449393"/>
    <lineage>
        <taxon>unclassified sequences</taxon>
        <taxon>metagenomes</taxon>
        <taxon>ecological metagenomes</taxon>
    </lineage>
</organism>
<dbReference type="HAMAP" id="MF_01824">
    <property type="entry name" value="PdxS"/>
    <property type="match status" value="1"/>
</dbReference>
<evidence type="ECO:0000259" key="8">
    <source>
        <dbReference type="Pfam" id="PF01680"/>
    </source>
</evidence>
<proteinExistence type="inferred from homology"/>
<dbReference type="AlphaFoldDB" id="A0A6J6LYB2"/>
<dbReference type="GO" id="GO:0008615">
    <property type="term" value="P:pyridoxine biosynthetic process"/>
    <property type="evidence" value="ECO:0007669"/>
    <property type="project" value="TreeGrafter"/>
</dbReference>
<dbReference type="NCBIfam" id="NF003215">
    <property type="entry name" value="PRK04180.1"/>
    <property type="match status" value="1"/>
</dbReference>
<keyword evidence="6" id="KW-0704">Schiff base</keyword>
<dbReference type="InterPro" id="IPR011060">
    <property type="entry name" value="RibuloseP-bd_barrel"/>
</dbReference>
<protein>
    <recommendedName>
        <fullName evidence="3">pyridoxal 5'-phosphate synthase (glutamine hydrolyzing)</fullName>
        <ecNumber evidence="3">4.3.3.6</ecNumber>
    </recommendedName>
</protein>